<dbReference type="Gene3D" id="3.30.200.20">
    <property type="entry name" value="Phosphorylase Kinase, domain 1"/>
    <property type="match status" value="1"/>
</dbReference>
<dbReference type="InterPro" id="IPR002575">
    <property type="entry name" value="Aminoglycoside_PTrfase"/>
</dbReference>
<evidence type="ECO:0000313" key="3">
    <source>
        <dbReference type="Proteomes" id="UP001228905"/>
    </source>
</evidence>
<name>A0ABU0IXX9_9CAUL</name>
<evidence type="ECO:0000259" key="1">
    <source>
        <dbReference type="Pfam" id="PF01636"/>
    </source>
</evidence>
<feature type="domain" description="Aminoglycoside phosphotransferase" evidence="1">
    <location>
        <begin position="24"/>
        <end position="296"/>
    </location>
</feature>
<dbReference type="Proteomes" id="UP001228905">
    <property type="component" value="Unassembled WGS sequence"/>
</dbReference>
<sequence>MSSDREALKARFLQENGFGSARRQPLTGDASTRAYERLHLGNGGTLILMDQPPKLETAPCPPGATREERLALGFNAAYRLAAGRVDAFVACARYLTSLGLSAPGIVAFDAPAGLAVIEDLGDGLYATEIAAGADEGELYDAAVDALTVLHAAKPPGRLISEGIDWPLLSYDDLALTQAADLFTDWLPRLRTQLEFDDDALAEWNMVWEPIRRRGESGADVFCHRDYHAENLLWLPDRAGPARVGLIDFQDAVRAHRAWDFSMLLHDARRDVSPEIEKRALERYLAAHPNLDRARFLADYHALGALNVARIIGIFSRLVIRDGKPRYEAMLPRLWRYLHACLADPGLKDLKRWLDRHVPLEARQ</sequence>
<dbReference type="NCBIfam" id="NF045698">
    <property type="entry name" value="MurGlcNAcKinAmgK"/>
    <property type="match status" value="1"/>
</dbReference>
<dbReference type="Pfam" id="PF01636">
    <property type="entry name" value="APH"/>
    <property type="match status" value="1"/>
</dbReference>
<keyword evidence="2" id="KW-0808">Transferase</keyword>
<dbReference type="EC" id="2.7.1.-" evidence="2"/>
<reference evidence="2 3" key="1">
    <citation type="submission" date="2023-07" db="EMBL/GenBank/DDBJ databases">
        <title>Genomic Encyclopedia of Type Strains, Phase IV (KMG-IV): sequencing the most valuable type-strain genomes for metagenomic binning, comparative biology and taxonomic classification.</title>
        <authorList>
            <person name="Goeker M."/>
        </authorList>
    </citation>
    <scope>NUCLEOTIDE SEQUENCE [LARGE SCALE GENOMIC DNA]</scope>
    <source>
        <strain evidence="2 3">DSM 18695</strain>
    </source>
</reference>
<dbReference type="GO" id="GO:0016301">
    <property type="term" value="F:kinase activity"/>
    <property type="evidence" value="ECO:0007669"/>
    <property type="project" value="UniProtKB-KW"/>
</dbReference>
<accession>A0ABU0IXX9</accession>
<proteinExistence type="predicted"/>
<dbReference type="EMBL" id="JAUSVS010000015">
    <property type="protein sequence ID" value="MDQ0466850.1"/>
    <property type="molecule type" value="Genomic_DNA"/>
</dbReference>
<protein>
    <submittedName>
        <fullName evidence="2">Aminoglycoside/choline kinase family phosphotransferase</fullName>
        <ecNumber evidence="2">2.7.1.-</ecNumber>
    </submittedName>
</protein>
<keyword evidence="2" id="KW-0418">Kinase</keyword>
<dbReference type="RefSeq" id="WP_307353039.1">
    <property type="nucleotide sequence ID" value="NZ_JAUSVS010000015.1"/>
</dbReference>
<dbReference type="SUPFAM" id="SSF56112">
    <property type="entry name" value="Protein kinase-like (PK-like)"/>
    <property type="match status" value="1"/>
</dbReference>
<organism evidence="2 3">
    <name type="scientific">Caulobacter ginsengisoli</name>
    <dbReference type="NCBI Taxonomy" id="400775"/>
    <lineage>
        <taxon>Bacteria</taxon>
        <taxon>Pseudomonadati</taxon>
        <taxon>Pseudomonadota</taxon>
        <taxon>Alphaproteobacteria</taxon>
        <taxon>Caulobacterales</taxon>
        <taxon>Caulobacteraceae</taxon>
        <taxon>Caulobacter</taxon>
    </lineage>
</organism>
<dbReference type="Gene3D" id="3.90.1200.10">
    <property type="match status" value="1"/>
</dbReference>
<keyword evidence="3" id="KW-1185">Reference proteome</keyword>
<dbReference type="InterPro" id="IPR011009">
    <property type="entry name" value="Kinase-like_dom_sf"/>
</dbReference>
<comment type="caution">
    <text evidence="2">The sequence shown here is derived from an EMBL/GenBank/DDBJ whole genome shotgun (WGS) entry which is preliminary data.</text>
</comment>
<evidence type="ECO:0000313" key="2">
    <source>
        <dbReference type="EMBL" id="MDQ0466850.1"/>
    </source>
</evidence>
<gene>
    <name evidence="2" type="ORF">QO010_004646</name>
</gene>